<reference evidence="2 3" key="1">
    <citation type="journal article" date="2014" name="Mol. Plant">
        <title>Chromosome Scale Genome Assembly and Transcriptome Profiling of Nannochloropsis gaditana in Nitrogen Depletion.</title>
        <authorList>
            <person name="Corteggiani Carpinelli E."/>
            <person name="Telatin A."/>
            <person name="Vitulo N."/>
            <person name="Forcato C."/>
            <person name="D'Angelo M."/>
            <person name="Schiavon R."/>
            <person name="Vezzi A."/>
            <person name="Giacometti G.M."/>
            <person name="Morosinotto T."/>
            <person name="Valle G."/>
        </authorList>
    </citation>
    <scope>NUCLEOTIDE SEQUENCE [LARGE SCALE GENOMIC DNA]</scope>
    <source>
        <strain evidence="2 3">B-31</strain>
    </source>
</reference>
<gene>
    <name evidence="2" type="ORF">Naga_100594g1</name>
</gene>
<keyword evidence="3" id="KW-1185">Reference proteome</keyword>
<feature type="transmembrane region" description="Helical" evidence="1">
    <location>
        <begin position="6"/>
        <end position="28"/>
    </location>
</feature>
<evidence type="ECO:0000313" key="2">
    <source>
        <dbReference type="EMBL" id="EWM23445.1"/>
    </source>
</evidence>
<accession>W7T8V3</accession>
<dbReference type="EMBL" id="AZIL01001665">
    <property type="protein sequence ID" value="EWM23445.1"/>
    <property type="molecule type" value="Genomic_DNA"/>
</dbReference>
<sequence>MYIYTRIYTCIYVAVMAGASVGKGWLWLEEGRRWTRGGNEEGRGGRNGPWWKDACGKSLFEGTDFLRSHMLAQWEGDGRIRRPGVEGRI</sequence>
<name>W7T8V3_9STRA</name>
<keyword evidence="1" id="KW-0472">Membrane</keyword>
<comment type="caution">
    <text evidence="2">The sequence shown here is derived from an EMBL/GenBank/DDBJ whole genome shotgun (WGS) entry which is preliminary data.</text>
</comment>
<keyword evidence="1" id="KW-0812">Transmembrane</keyword>
<protein>
    <submittedName>
        <fullName evidence="2">Uncharacterized protein</fullName>
    </submittedName>
</protein>
<evidence type="ECO:0000256" key="1">
    <source>
        <dbReference type="SAM" id="Phobius"/>
    </source>
</evidence>
<keyword evidence="1" id="KW-1133">Transmembrane helix</keyword>
<evidence type="ECO:0000313" key="3">
    <source>
        <dbReference type="Proteomes" id="UP000019335"/>
    </source>
</evidence>
<proteinExistence type="predicted"/>
<dbReference type="Proteomes" id="UP000019335">
    <property type="component" value="Chromosome 17"/>
</dbReference>
<organism evidence="2 3">
    <name type="scientific">Nannochloropsis gaditana</name>
    <dbReference type="NCBI Taxonomy" id="72520"/>
    <lineage>
        <taxon>Eukaryota</taxon>
        <taxon>Sar</taxon>
        <taxon>Stramenopiles</taxon>
        <taxon>Ochrophyta</taxon>
        <taxon>Eustigmatophyceae</taxon>
        <taxon>Eustigmatales</taxon>
        <taxon>Monodopsidaceae</taxon>
        <taxon>Nannochloropsis</taxon>
    </lineage>
</organism>
<dbReference type="AlphaFoldDB" id="W7T8V3"/>